<protein>
    <submittedName>
        <fullName evidence="1">Uncharacterized protein</fullName>
    </submittedName>
</protein>
<evidence type="ECO:0000313" key="1">
    <source>
        <dbReference type="EMBL" id="ASV28991.1"/>
    </source>
</evidence>
<accession>A0A223V0V9</accession>
<dbReference type="InterPro" id="IPR014710">
    <property type="entry name" value="RmlC-like_jellyroll"/>
</dbReference>
<dbReference type="InterPro" id="IPR011051">
    <property type="entry name" value="RmlC_Cupin_sf"/>
</dbReference>
<dbReference type="InterPro" id="IPR013096">
    <property type="entry name" value="Cupin_2"/>
</dbReference>
<dbReference type="PANTHER" id="PTHR38599">
    <property type="entry name" value="CUPIN DOMAIN PROTEIN (AFU_ORTHOLOGUE AFUA_3G13620)"/>
    <property type="match status" value="1"/>
</dbReference>
<gene>
    <name evidence="1" type="ORF">CJ263_01405</name>
</gene>
<dbReference type="KEGG" id="marb:CJ263_01405"/>
<dbReference type="Proteomes" id="UP000215244">
    <property type="component" value="Chromosome"/>
</dbReference>
<dbReference type="OrthoDB" id="9802489at2"/>
<name>A0A223V0V9_9FLAO</name>
<proteinExistence type="predicted"/>
<evidence type="ECO:0000313" key="2">
    <source>
        <dbReference type="Proteomes" id="UP000215244"/>
    </source>
</evidence>
<dbReference type="PANTHER" id="PTHR38599:SF1">
    <property type="entry name" value="CUPIN DOMAIN PROTEIN (AFU_ORTHOLOGUE AFUA_3G13620)"/>
    <property type="match status" value="1"/>
</dbReference>
<keyword evidence="2" id="KW-1185">Reference proteome</keyword>
<organism evidence="1 2">
    <name type="scientific">Maribacter cobaltidurans</name>
    <dbReference type="NCBI Taxonomy" id="1178778"/>
    <lineage>
        <taxon>Bacteria</taxon>
        <taxon>Pseudomonadati</taxon>
        <taxon>Bacteroidota</taxon>
        <taxon>Flavobacteriia</taxon>
        <taxon>Flavobacteriales</taxon>
        <taxon>Flavobacteriaceae</taxon>
        <taxon>Maribacter</taxon>
    </lineage>
</organism>
<dbReference type="Gene3D" id="2.60.120.10">
    <property type="entry name" value="Jelly Rolls"/>
    <property type="match status" value="1"/>
</dbReference>
<dbReference type="SUPFAM" id="SSF51182">
    <property type="entry name" value="RmlC-like cupins"/>
    <property type="match status" value="1"/>
</dbReference>
<dbReference type="Pfam" id="PF07883">
    <property type="entry name" value="Cupin_2"/>
    <property type="match status" value="1"/>
</dbReference>
<dbReference type="AlphaFoldDB" id="A0A223V0V9"/>
<dbReference type="EMBL" id="CP022957">
    <property type="protein sequence ID" value="ASV28991.1"/>
    <property type="molecule type" value="Genomic_DNA"/>
</dbReference>
<reference evidence="1 2" key="1">
    <citation type="submission" date="2017-08" db="EMBL/GenBank/DDBJ databases">
        <title>The complete genome sequence of Maribacter sp. B1, isolated from deep-sea sediment.</title>
        <authorList>
            <person name="Wu Y.-H."/>
            <person name="Cheng H."/>
            <person name="Xu X.-W."/>
        </authorList>
    </citation>
    <scope>NUCLEOTIDE SEQUENCE [LARGE SCALE GENOMIC DNA]</scope>
    <source>
        <strain evidence="1 2">B1</strain>
    </source>
</reference>
<sequence length="148" mass="16339">MKNYLLPLSVLVFMLFHLNIQAQNKSNGDNMPGIRIISAVDIEEEVDGQPASVSTVELIIQPNQASAPHRHPGPVYGYVLEGIYEFKVEGHPLVTLKPGDTFYEPLMALHEVGKNPSETSKTKLLAIITHPRSSKQLVIPEKTIKSGE</sequence>
<dbReference type="RefSeq" id="WP_094995625.1">
    <property type="nucleotide sequence ID" value="NZ_BMJL01000001.1"/>
</dbReference>